<keyword evidence="2" id="KW-0479">Metal-binding</keyword>
<dbReference type="PANTHER" id="PTHR28620:SF1">
    <property type="entry name" value="CENP-V_GFA DOMAIN-CONTAINING PROTEIN"/>
    <property type="match status" value="1"/>
</dbReference>
<sequence length="133" mass="14603">MKKTYHGSCHCGAVAYEAELDLSAGTFKCNCSICRKKRSWLAVVQPNDFRLVSGEDRLRKYQFASGSIHHLFCENCGVASFARNDNETIGPLVVVAVSCLDDASAEELAAAPIAYFDGMHDRYDAAPAETRHL</sequence>
<comment type="similarity">
    <text evidence="1">Belongs to the Gfa family.</text>
</comment>
<comment type="caution">
    <text evidence="5">The sequence shown here is derived from an EMBL/GenBank/DDBJ whole genome shotgun (WGS) entry which is preliminary data.</text>
</comment>
<evidence type="ECO:0000256" key="3">
    <source>
        <dbReference type="ARBA" id="ARBA00022833"/>
    </source>
</evidence>
<dbReference type="EMBL" id="JADBEC010000001">
    <property type="protein sequence ID" value="MBE1504359.1"/>
    <property type="molecule type" value="Genomic_DNA"/>
</dbReference>
<proteinExistence type="inferred from homology"/>
<evidence type="ECO:0000259" key="4">
    <source>
        <dbReference type="PROSITE" id="PS51891"/>
    </source>
</evidence>
<evidence type="ECO:0000313" key="6">
    <source>
        <dbReference type="Proteomes" id="UP000620262"/>
    </source>
</evidence>
<dbReference type="SUPFAM" id="SSF51316">
    <property type="entry name" value="Mss4-like"/>
    <property type="match status" value="1"/>
</dbReference>
<dbReference type="RefSeq" id="WP_192728402.1">
    <property type="nucleotide sequence ID" value="NZ_BAAAVL010000001.1"/>
</dbReference>
<name>A0ABR9IMF6_RHIVS</name>
<dbReference type="InterPro" id="IPR052355">
    <property type="entry name" value="CENP-V-like"/>
</dbReference>
<keyword evidence="6" id="KW-1185">Reference proteome</keyword>
<dbReference type="PROSITE" id="PS51891">
    <property type="entry name" value="CENP_V_GFA"/>
    <property type="match status" value="1"/>
</dbReference>
<feature type="domain" description="CENP-V/GFA" evidence="4">
    <location>
        <begin position="5"/>
        <end position="124"/>
    </location>
</feature>
<accession>A0ABR9IMF6</accession>
<evidence type="ECO:0000313" key="5">
    <source>
        <dbReference type="EMBL" id="MBE1504359.1"/>
    </source>
</evidence>
<dbReference type="PANTHER" id="PTHR28620">
    <property type="entry name" value="CENTROMERE PROTEIN V"/>
    <property type="match status" value="1"/>
</dbReference>
<gene>
    <name evidence="5" type="ORF">H4W29_001540</name>
</gene>
<reference evidence="5 6" key="1">
    <citation type="submission" date="2020-10" db="EMBL/GenBank/DDBJ databases">
        <title>Sequencing the genomes of 1000 actinobacteria strains.</title>
        <authorList>
            <person name="Klenk H.-P."/>
        </authorList>
    </citation>
    <scope>NUCLEOTIDE SEQUENCE [LARGE SCALE GENOMIC DNA]</scope>
    <source>
        <strain evidence="5 6">DSM 7307</strain>
    </source>
</reference>
<evidence type="ECO:0000256" key="1">
    <source>
        <dbReference type="ARBA" id="ARBA00005495"/>
    </source>
</evidence>
<dbReference type="InterPro" id="IPR011057">
    <property type="entry name" value="Mss4-like_sf"/>
</dbReference>
<protein>
    <recommendedName>
        <fullName evidence="4">CENP-V/GFA domain-containing protein</fullName>
    </recommendedName>
</protein>
<dbReference type="InterPro" id="IPR006913">
    <property type="entry name" value="CENP-V/GFA"/>
</dbReference>
<keyword evidence="3" id="KW-0862">Zinc</keyword>
<organism evidence="5 6">
    <name type="scientific">Rhizobium viscosum</name>
    <name type="common">Arthrobacter viscosus</name>
    <dbReference type="NCBI Taxonomy" id="1673"/>
    <lineage>
        <taxon>Bacteria</taxon>
        <taxon>Pseudomonadati</taxon>
        <taxon>Pseudomonadota</taxon>
        <taxon>Alphaproteobacteria</taxon>
        <taxon>Hyphomicrobiales</taxon>
        <taxon>Rhizobiaceae</taxon>
        <taxon>Rhizobium/Agrobacterium group</taxon>
        <taxon>Rhizobium</taxon>
    </lineage>
</organism>
<evidence type="ECO:0000256" key="2">
    <source>
        <dbReference type="ARBA" id="ARBA00022723"/>
    </source>
</evidence>
<dbReference type="Proteomes" id="UP000620262">
    <property type="component" value="Unassembled WGS sequence"/>
</dbReference>
<dbReference type="Pfam" id="PF04828">
    <property type="entry name" value="GFA"/>
    <property type="match status" value="1"/>
</dbReference>
<dbReference type="Gene3D" id="2.170.150.70">
    <property type="match status" value="1"/>
</dbReference>